<keyword evidence="5" id="KW-1185">Reference proteome</keyword>
<evidence type="ECO:0000256" key="2">
    <source>
        <dbReference type="ARBA" id="ARBA00022679"/>
    </source>
</evidence>
<reference evidence="4" key="1">
    <citation type="submission" date="2021-07" db="EMBL/GenBank/DDBJ databases">
        <title>Neiella marina sp. nov., isolated from the intestinal content of sea cucumber Apostichopus japonicus.</title>
        <authorList>
            <person name="Bai X."/>
        </authorList>
    </citation>
    <scope>NUCLEOTIDE SEQUENCE</scope>
    <source>
        <strain evidence="4">126</strain>
    </source>
</reference>
<accession>A0ABS7ELC9</accession>
<proteinExistence type="predicted"/>
<sequence>MVATTATPHDSSTTWAAQPQLDVSVIVPIYNAEQWLNESLNSLLAQTYRSLEVILVVDAATDNSLAICQRYVAVAPHRFRVISLPCNQGISAARNIGIAAARGKYIGFADADDWVHPQMYQSLVECLAQQQGRWARCNMRSFDSLRTTSVSMPLTQHYEDTFVTNKLFEAAALNRLGINFYPDVIFEDEAFVYLVRMLEGPAAECQFDGYWYRLNPDGACRDPAKNRFNLLDKQAMLCRFVADAERRELLPEHSDLLLECLTNHALSALYYPVKHADRCAFFLFIEALIHRYKLLPGNQLQPHHQRSYAISRFFRFIKAPLSLWPLASWCRLRARFNIFTVAQ</sequence>
<dbReference type="EC" id="2.4.-.-" evidence="4"/>
<organism evidence="4 5">
    <name type="scientific">Neiella holothuriorum</name>
    <dbReference type="NCBI Taxonomy" id="2870530"/>
    <lineage>
        <taxon>Bacteria</taxon>
        <taxon>Pseudomonadati</taxon>
        <taxon>Pseudomonadota</taxon>
        <taxon>Gammaproteobacteria</taxon>
        <taxon>Alteromonadales</taxon>
        <taxon>Echinimonadaceae</taxon>
        <taxon>Neiella</taxon>
    </lineage>
</organism>
<dbReference type="Proteomes" id="UP001166251">
    <property type="component" value="Unassembled WGS sequence"/>
</dbReference>
<evidence type="ECO:0000256" key="1">
    <source>
        <dbReference type="ARBA" id="ARBA00022676"/>
    </source>
</evidence>
<dbReference type="CDD" id="cd00761">
    <property type="entry name" value="Glyco_tranf_GTA_type"/>
    <property type="match status" value="1"/>
</dbReference>
<feature type="domain" description="Glycosyltransferase 2-like" evidence="3">
    <location>
        <begin position="24"/>
        <end position="129"/>
    </location>
</feature>
<dbReference type="GO" id="GO:0016757">
    <property type="term" value="F:glycosyltransferase activity"/>
    <property type="evidence" value="ECO:0007669"/>
    <property type="project" value="UniProtKB-KW"/>
</dbReference>
<evidence type="ECO:0000313" key="5">
    <source>
        <dbReference type="Proteomes" id="UP001166251"/>
    </source>
</evidence>
<comment type="caution">
    <text evidence="4">The sequence shown here is derived from an EMBL/GenBank/DDBJ whole genome shotgun (WGS) entry which is preliminary data.</text>
</comment>
<gene>
    <name evidence="4" type="ORF">K0504_15720</name>
</gene>
<dbReference type="SUPFAM" id="SSF53448">
    <property type="entry name" value="Nucleotide-diphospho-sugar transferases"/>
    <property type="match status" value="1"/>
</dbReference>
<dbReference type="EMBL" id="JAHZSS010000023">
    <property type="protein sequence ID" value="MBW8192487.1"/>
    <property type="molecule type" value="Genomic_DNA"/>
</dbReference>
<dbReference type="Gene3D" id="3.90.550.10">
    <property type="entry name" value="Spore Coat Polysaccharide Biosynthesis Protein SpsA, Chain A"/>
    <property type="match status" value="1"/>
</dbReference>
<dbReference type="PANTHER" id="PTHR22916:SF51">
    <property type="entry name" value="GLYCOSYLTRANSFERASE EPSH-RELATED"/>
    <property type="match status" value="1"/>
</dbReference>
<evidence type="ECO:0000259" key="3">
    <source>
        <dbReference type="Pfam" id="PF00535"/>
    </source>
</evidence>
<evidence type="ECO:0000313" key="4">
    <source>
        <dbReference type="EMBL" id="MBW8192487.1"/>
    </source>
</evidence>
<name>A0ABS7ELC9_9GAMM</name>
<dbReference type="InterPro" id="IPR029044">
    <property type="entry name" value="Nucleotide-diphossugar_trans"/>
</dbReference>
<dbReference type="RefSeq" id="WP_220105109.1">
    <property type="nucleotide sequence ID" value="NZ_JAHZSS010000023.1"/>
</dbReference>
<protein>
    <submittedName>
        <fullName evidence="4">Glycosyltransferase</fullName>
        <ecNumber evidence="4">2.4.-.-</ecNumber>
    </submittedName>
</protein>
<dbReference type="PANTHER" id="PTHR22916">
    <property type="entry name" value="GLYCOSYLTRANSFERASE"/>
    <property type="match status" value="1"/>
</dbReference>
<keyword evidence="1 4" id="KW-0328">Glycosyltransferase</keyword>
<dbReference type="InterPro" id="IPR001173">
    <property type="entry name" value="Glyco_trans_2-like"/>
</dbReference>
<dbReference type="Pfam" id="PF00535">
    <property type="entry name" value="Glycos_transf_2"/>
    <property type="match status" value="1"/>
</dbReference>
<keyword evidence="2 4" id="KW-0808">Transferase</keyword>